<dbReference type="OrthoDB" id="4364582at2759"/>
<dbReference type="Pfam" id="PF13193">
    <property type="entry name" value="AMP-binding_C"/>
    <property type="match status" value="1"/>
</dbReference>
<evidence type="ECO:0000313" key="5">
    <source>
        <dbReference type="EMBL" id="KAJ5381990.1"/>
    </source>
</evidence>
<dbReference type="Pfam" id="PF00501">
    <property type="entry name" value="AMP-binding"/>
    <property type="match status" value="1"/>
</dbReference>
<dbReference type="Gene3D" id="3.40.50.12780">
    <property type="entry name" value="N-terminal domain of ligase-like"/>
    <property type="match status" value="1"/>
</dbReference>
<dbReference type="PANTHER" id="PTHR24096">
    <property type="entry name" value="LONG-CHAIN-FATTY-ACID--COA LIGASE"/>
    <property type="match status" value="1"/>
</dbReference>
<organism evidence="5 6">
    <name type="scientific">Penicillium cataractarum</name>
    <dbReference type="NCBI Taxonomy" id="2100454"/>
    <lineage>
        <taxon>Eukaryota</taxon>
        <taxon>Fungi</taxon>
        <taxon>Dikarya</taxon>
        <taxon>Ascomycota</taxon>
        <taxon>Pezizomycotina</taxon>
        <taxon>Eurotiomycetes</taxon>
        <taxon>Eurotiomycetidae</taxon>
        <taxon>Eurotiales</taxon>
        <taxon>Aspergillaceae</taxon>
        <taxon>Penicillium</taxon>
    </lineage>
</organism>
<keyword evidence="6" id="KW-1185">Reference proteome</keyword>
<gene>
    <name evidence="5" type="ORF">N7496_004418</name>
</gene>
<evidence type="ECO:0000259" key="4">
    <source>
        <dbReference type="Pfam" id="PF13193"/>
    </source>
</evidence>
<dbReference type="SUPFAM" id="SSF56801">
    <property type="entry name" value="Acetyl-CoA synthetase-like"/>
    <property type="match status" value="1"/>
</dbReference>
<reference evidence="5" key="2">
    <citation type="journal article" date="2023" name="IMA Fungus">
        <title>Comparative genomic study of the Penicillium genus elucidates a diverse pangenome and 15 lateral gene transfer events.</title>
        <authorList>
            <person name="Petersen C."/>
            <person name="Sorensen T."/>
            <person name="Nielsen M.R."/>
            <person name="Sondergaard T.E."/>
            <person name="Sorensen J.L."/>
            <person name="Fitzpatrick D.A."/>
            <person name="Frisvad J.C."/>
            <person name="Nielsen K.L."/>
        </authorList>
    </citation>
    <scope>NUCLEOTIDE SEQUENCE</scope>
    <source>
        <strain evidence="5">IBT 29864</strain>
    </source>
</reference>
<dbReference type="AlphaFoldDB" id="A0A9W9SPY3"/>
<evidence type="ECO:0000313" key="6">
    <source>
        <dbReference type="Proteomes" id="UP001147782"/>
    </source>
</evidence>
<dbReference type="RefSeq" id="XP_056559561.1">
    <property type="nucleotide sequence ID" value="XM_056697349.1"/>
</dbReference>
<feature type="domain" description="AMP-binding enzyme C-terminal" evidence="4">
    <location>
        <begin position="143"/>
        <end position="223"/>
    </location>
</feature>
<name>A0A9W9SPY3_9EURO</name>
<comment type="caution">
    <text evidence="5">The sequence shown here is derived from an EMBL/GenBank/DDBJ whole genome shotgun (WGS) entry which is preliminary data.</text>
</comment>
<feature type="domain" description="AMP-dependent synthetase/ligase" evidence="3">
    <location>
        <begin position="2"/>
        <end position="91"/>
    </location>
</feature>
<keyword evidence="2 5" id="KW-0436">Ligase</keyword>
<dbReference type="Proteomes" id="UP001147782">
    <property type="component" value="Unassembled WGS sequence"/>
</dbReference>
<dbReference type="EMBL" id="JAPZBS010000002">
    <property type="protein sequence ID" value="KAJ5381990.1"/>
    <property type="molecule type" value="Genomic_DNA"/>
</dbReference>
<dbReference type="InterPro" id="IPR042099">
    <property type="entry name" value="ANL_N_sf"/>
</dbReference>
<reference evidence="5" key="1">
    <citation type="submission" date="2022-11" db="EMBL/GenBank/DDBJ databases">
        <authorList>
            <person name="Petersen C."/>
        </authorList>
    </citation>
    <scope>NUCLEOTIDE SEQUENCE</scope>
    <source>
        <strain evidence="5">IBT 29864</strain>
    </source>
</reference>
<dbReference type="Gene3D" id="3.30.300.30">
    <property type="match status" value="1"/>
</dbReference>
<evidence type="ECO:0000256" key="1">
    <source>
        <dbReference type="ARBA" id="ARBA00006432"/>
    </source>
</evidence>
<comment type="similarity">
    <text evidence="1">Belongs to the ATP-dependent AMP-binding enzyme family.</text>
</comment>
<dbReference type="InterPro" id="IPR045851">
    <property type="entry name" value="AMP-bd_C_sf"/>
</dbReference>
<protein>
    <submittedName>
        <fullName evidence="5">Phenylacetyl-CoA ligase</fullName>
    </submittedName>
</protein>
<dbReference type="InterPro" id="IPR025110">
    <property type="entry name" value="AMP-bd_C"/>
</dbReference>
<dbReference type="GeneID" id="81436526"/>
<dbReference type="GO" id="GO:0016405">
    <property type="term" value="F:CoA-ligase activity"/>
    <property type="evidence" value="ECO:0007669"/>
    <property type="project" value="TreeGrafter"/>
</dbReference>
<dbReference type="PANTHER" id="PTHR24096:SF149">
    <property type="entry name" value="AMP-BINDING DOMAIN-CONTAINING PROTEIN-RELATED"/>
    <property type="match status" value="1"/>
</dbReference>
<accession>A0A9W9SPY3</accession>
<proteinExistence type="inferred from homology"/>
<dbReference type="InterPro" id="IPR000873">
    <property type="entry name" value="AMP-dep_synth/lig_dom"/>
</dbReference>
<evidence type="ECO:0000259" key="3">
    <source>
        <dbReference type="Pfam" id="PF00501"/>
    </source>
</evidence>
<evidence type="ECO:0000256" key="2">
    <source>
        <dbReference type="ARBA" id="ARBA00022598"/>
    </source>
</evidence>
<sequence length="255" mass="28173">MITSGGAPLPANLITELYERRKLAVRQAYGLSETTSVTHIQRWEDWKNGIGSNGQPLPGVEAKFVISDTQTASVGEEGELWIRGPVVFNGYRGEPELTAGCMTTDGWFKTGDIGHEDKHGNMFITDRSKDLIKFKGYQVPPAELEDLIIKHENVEDVAVIGIMNESLASEVPLAYIVVKPVIPEDEATAKLILDHVKVQTLNYKHLRGGIIFTREIPKGPSGKILKRVLRQQAAAAGVRRIGAIEYEKYPRGSKL</sequence>